<dbReference type="FunFam" id="3.30.420.40:FF:000139">
    <property type="entry name" value="Chromatin remodeling complex subunit (Arp5)"/>
    <property type="match status" value="1"/>
</dbReference>
<protein>
    <recommendedName>
        <fullName evidence="9">DASH complex subunit DAD4</fullName>
    </recommendedName>
</protein>
<feature type="compositionally biased region" description="Acidic residues" evidence="6">
    <location>
        <begin position="752"/>
        <end position="761"/>
    </location>
</feature>
<dbReference type="InterPro" id="IPR013959">
    <property type="entry name" value="DASH_Dad4"/>
</dbReference>
<reference evidence="7" key="1">
    <citation type="journal article" date="2023" name="Mol. Plant Microbe Interact.">
        <title>Elucidating the Obligate Nature and Biological Capacity of an Invasive Fungal Corn Pathogen.</title>
        <authorList>
            <person name="MacCready J.S."/>
            <person name="Roggenkamp E.M."/>
            <person name="Gdanetz K."/>
            <person name="Chilvers M.I."/>
        </authorList>
    </citation>
    <scope>NUCLEOTIDE SEQUENCE</scope>
    <source>
        <strain evidence="7">PM02</strain>
    </source>
</reference>
<evidence type="ECO:0000256" key="4">
    <source>
        <dbReference type="RuleBase" id="RU000487"/>
    </source>
</evidence>
<gene>
    <name evidence="7" type="ORF">P8C59_001459</name>
</gene>
<keyword evidence="2" id="KW-0521">NADP</keyword>
<keyword evidence="8" id="KW-1185">Reference proteome</keyword>
<dbReference type="GO" id="GO:0004806">
    <property type="term" value="F:triacylglycerol lipase activity"/>
    <property type="evidence" value="ECO:0007669"/>
    <property type="project" value="TreeGrafter"/>
</dbReference>
<dbReference type="GO" id="GO:0005811">
    <property type="term" value="C:lipid droplet"/>
    <property type="evidence" value="ECO:0007669"/>
    <property type="project" value="TreeGrafter"/>
</dbReference>
<dbReference type="SMART" id="SM00268">
    <property type="entry name" value="ACTIN"/>
    <property type="match status" value="1"/>
</dbReference>
<organism evidence="7 8">
    <name type="scientific">Phyllachora maydis</name>
    <dbReference type="NCBI Taxonomy" id="1825666"/>
    <lineage>
        <taxon>Eukaryota</taxon>
        <taxon>Fungi</taxon>
        <taxon>Dikarya</taxon>
        <taxon>Ascomycota</taxon>
        <taxon>Pezizomycotina</taxon>
        <taxon>Sordariomycetes</taxon>
        <taxon>Sordariomycetidae</taxon>
        <taxon>Phyllachorales</taxon>
        <taxon>Phyllachoraceae</taxon>
        <taxon>Phyllachora</taxon>
    </lineage>
</organism>
<evidence type="ECO:0000256" key="3">
    <source>
        <dbReference type="ARBA" id="ARBA00023002"/>
    </source>
</evidence>
<evidence type="ECO:0008006" key="9">
    <source>
        <dbReference type="Google" id="ProtNLM"/>
    </source>
</evidence>
<dbReference type="PRINTS" id="PR00081">
    <property type="entry name" value="GDHRDH"/>
</dbReference>
<feature type="region of interest" description="Disordered" evidence="6">
    <location>
        <begin position="746"/>
        <end position="769"/>
    </location>
</feature>
<dbReference type="InterPro" id="IPR004000">
    <property type="entry name" value="Actin"/>
</dbReference>
<dbReference type="InterPro" id="IPR043129">
    <property type="entry name" value="ATPase_NBD"/>
</dbReference>
<feature type="compositionally biased region" description="Basic and acidic residues" evidence="6">
    <location>
        <begin position="790"/>
        <end position="811"/>
    </location>
</feature>
<dbReference type="GO" id="GO:0006654">
    <property type="term" value="P:phosphatidic acid biosynthetic process"/>
    <property type="evidence" value="ECO:0007669"/>
    <property type="project" value="TreeGrafter"/>
</dbReference>
<dbReference type="Gene3D" id="3.40.50.720">
    <property type="entry name" value="NAD(P)-binding Rossmann-like Domain"/>
    <property type="match status" value="1"/>
</dbReference>
<evidence type="ECO:0000256" key="1">
    <source>
        <dbReference type="ARBA" id="ARBA00006484"/>
    </source>
</evidence>
<sequence length="1113" mass="124317">MPSQRTVLITGCSDGGLGSYLALAFHQAGWRVFASGRNLSKLSKATAAGIETVQLDTLSDDSIAGAVAAVKKSTGGHLDALVNNAGAAHSMPLMDLDISKARELFDLNVFSLISVTRAFLPLLLNSSYERGALVVNNTSIASQTRGALPFEGAYSASKAAAGSLTEVMRLELQPFGIRVINLVTGGVRTNLFSNAPSVELPPESLFNVAKEAVEKAMWAGSGANMDRLSVDNRQTKPSIAPRMESPHEHQQNLLLSRIITNVEKLNEAVVAMNKSLQEINIQNMNVELVAQMFKNYQSNVLFHLEATDNLKDPANPEFQEISCGLFPLTVFTEFTLCFNGRRRLDPSIHGHDVQITSDYSSTKQLNALSTVAAPMAPSAIDDIEARFGKFVAPQIDGRETALTQPEDKRAIVIDNGSSAVRAGWSFEQQPRIIIPPIMAKYRDRKLGKTFSFAGNDCYADTTAKGHIRNAFEVGTGIVSNWDVMEHVLDHLFIKLGMNGVEGGIDMPIVMTEAIANLPYSRKSMTEIIFECYRAPGLVYGIDSLFSYRHNQGNTGLVVSSSYSATHVIPVYNLKPMLGQAIRLNWGGCHAAEYLLKLVKLKYPGFPGKLNLSQAEEMVRDFCYVSKDYATEVAGYLDWSGLEDRERIIQYPYTEEVIVQKTEEELARIAERKKESGRRLQEQAAKMRLERLLKKEQELEYYRDVQRRLVDQNKKETRRILDDAEVKDETQLERIIKDLERSIKKARQKDLGGEQEEEEQEAPDFSLLDVPDDQLDEAGLKQKKLQRLMKSNHDARARAKAEKEAEKARKAEEERIDLERRTNDLEGWVEKKRQLRLEKLAQIKDRDRLKADLGNRKSLASQMRMKSLANLASDNPASGRKRRRGGDDDDFGADDADWGVYRSVAIGANKGDSDDEEEEEDLDAAVRSLEQDLLEYDADFTYENTLEAQKDWTKSLLHAFRYGPRPHDPASPAETHRIHLNVERIRVPEVIFQPHAIAGIDQAGLVEIAGDVLNQRLTGLGVDRDLFLRDVFLTGGNTLFPNFDQRLRNELTALLPAGAPLRLRRAGDSLLDAWKGAAGWVGTPQWREAVVTRDEYLEKGSEYFKEHNMGNAFG</sequence>
<evidence type="ECO:0000256" key="5">
    <source>
        <dbReference type="SAM" id="Coils"/>
    </source>
</evidence>
<dbReference type="SUPFAM" id="SSF53067">
    <property type="entry name" value="Actin-like ATPase domain"/>
    <property type="match status" value="2"/>
</dbReference>
<feature type="coiled-coil region" evidence="5">
    <location>
        <begin position="658"/>
        <end position="689"/>
    </location>
</feature>
<dbReference type="PANTHER" id="PTHR44169:SF3">
    <property type="entry name" value="SHORT-CHAIN DEHYDROGENASE SRDE"/>
    <property type="match status" value="1"/>
</dbReference>
<dbReference type="AlphaFoldDB" id="A0AAD9HY99"/>
<dbReference type="GO" id="GO:0042729">
    <property type="term" value="C:DASH complex"/>
    <property type="evidence" value="ECO:0007669"/>
    <property type="project" value="InterPro"/>
</dbReference>
<evidence type="ECO:0000256" key="2">
    <source>
        <dbReference type="ARBA" id="ARBA00022857"/>
    </source>
</evidence>
<accession>A0AAD9HY99</accession>
<dbReference type="GO" id="GO:0005783">
    <property type="term" value="C:endoplasmic reticulum"/>
    <property type="evidence" value="ECO:0007669"/>
    <property type="project" value="TreeGrafter"/>
</dbReference>
<dbReference type="PRINTS" id="PR00080">
    <property type="entry name" value="SDRFAMILY"/>
</dbReference>
<feature type="region of interest" description="Disordered" evidence="6">
    <location>
        <begin position="787"/>
        <end position="811"/>
    </location>
</feature>
<dbReference type="InterPro" id="IPR020904">
    <property type="entry name" value="Sc_DH/Rdtase_CS"/>
</dbReference>
<dbReference type="CDD" id="cd05374">
    <property type="entry name" value="17beta-HSD-like_SDR_c"/>
    <property type="match status" value="1"/>
</dbReference>
<dbReference type="Proteomes" id="UP001217918">
    <property type="component" value="Unassembled WGS sequence"/>
</dbReference>
<dbReference type="GO" id="GO:0019433">
    <property type="term" value="P:triglyceride catabolic process"/>
    <property type="evidence" value="ECO:0007669"/>
    <property type="project" value="TreeGrafter"/>
</dbReference>
<dbReference type="CDD" id="cd10211">
    <property type="entry name" value="ASKHA_NBD_Arp5"/>
    <property type="match status" value="1"/>
</dbReference>
<proteinExistence type="inferred from homology"/>
<evidence type="ECO:0000313" key="7">
    <source>
        <dbReference type="EMBL" id="KAK2067748.1"/>
    </source>
</evidence>
<dbReference type="GO" id="GO:0000140">
    <property type="term" value="F:acylglycerone-phosphate reductase (NADP+) activity"/>
    <property type="evidence" value="ECO:0007669"/>
    <property type="project" value="TreeGrafter"/>
</dbReference>
<dbReference type="InterPro" id="IPR036291">
    <property type="entry name" value="NAD(P)-bd_dom_sf"/>
</dbReference>
<dbReference type="FunFam" id="3.30.420.40:FF:000058">
    <property type="entry name" value="Putative actin-related protein 5"/>
    <property type="match status" value="1"/>
</dbReference>
<dbReference type="InterPro" id="IPR002347">
    <property type="entry name" value="SDR_fam"/>
</dbReference>
<dbReference type="GO" id="GO:0072686">
    <property type="term" value="C:mitotic spindle"/>
    <property type="evidence" value="ECO:0007669"/>
    <property type="project" value="InterPro"/>
</dbReference>
<dbReference type="Gene3D" id="3.30.420.40">
    <property type="match status" value="2"/>
</dbReference>
<evidence type="ECO:0000313" key="8">
    <source>
        <dbReference type="Proteomes" id="UP001217918"/>
    </source>
</evidence>
<comment type="similarity">
    <text evidence="4">Belongs to the actin family.</text>
</comment>
<comment type="similarity">
    <text evidence="1">Belongs to the short-chain dehydrogenases/reductases (SDR) family.</text>
</comment>
<keyword evidence="3" id="KW-0560">Oxidoreductase</keyword>
<dbReference type="EMBL" id="JAQQPM010000001">
    <property type="protein sequence ID" value="KAK2067748.1"/>
    <property type="molecule type" value="Genomic_DNA"/>
</dbReference>
<evidence type="ECO:0000256" key="6">
    <source>
        <dbReference type="SAM" id="MobiDB-lite"/>
    </source>
</evidence>
<dbReference type="Pfam" id="PF00022">
    <property type="entry name" value="Actin"/>
    <property type="match status" value="2"/>
</dbReference>
<dbReference type="SUPFAM" id="SSF51735">
    <property type="entry name" value="NAD(P)-binding Rossmann-fold domains"/>
    <property type="match status" value="1"/>
</dbReference>
<dbReference type="Pfam" id="PF00106">
    <property type="entry name" value="adh_short"/>
    <property type="match status" value="1"/>
</dbReference>
<keyword evidence="5" id="KW-0175">Coiled coil</keyword>
<dbReference type="PROSITE" id="PS00061">
    <property type="entry name" value="ADH_SHORT"/>
    <property type="match status" value="1"/>
</dbReference>
<comment type="caution">
    <text evidence="7">The sequence shown here is derived from an EMBL/GenBank/DDBJ whole genome shotgun (WGS) entry which is preliminary data.</text>
</comment>
<dbReference type="GO" id="GO:0008608">
    <property type="term" value="P:attachment of spindle microtubules to kinetochore"/>
    <property type="evidence" value="ECO:0007669"/>
    <property type="project" value="InterPro"/>
</dbReference>
<feature type="region of interest" description="Disordered" evidence="6">
    <location>
        <begin position="868"/>
        <end position="890"/>
    </location>
</feature>
<name>A0AAD9HY99_9PEZI</name>
<dbReference type="Pfam" id="PF08650">
    <property type="entry name" value="DASH_Dad4"/>
    <property type="match status" value="1"/>
</dbReference>
<dbReference type="PANTHER" id="PTHR44169">
    <property type="entry name" value="NADPH-DEPENDENT 1-ACYLDIHYDROXYACETONE PHOSPHATE REDUCTASE"/>
    <property type="match status" value="1"/>
</dbReference>